<protein>
    <submittedName>
        <fullName evidence="2">Uncharacterized protein</fullName>
    </submittedName>
</protein>
<accession>A0A087R0K2</accession>
<evidence type="ECO:0000313" key="3">
    <source>
        <dbReference type="Proteomes" id="UP000053286"/>
    </source>
</evidence>
<feature type="compositionally biased region" description="Low complexity" evidence="1">
    <location>
        <begin position="87"/>
        <end position="101"/>
    </location>
</feature>
<proteinExistence type="predicted"/>
<dbReference type="AlphaFoldDB" id="A0A087R0K2"/>
<feature type="region of interest" description="Disordered" evidence="1">
    <location>
        <begin position="59"/>
        <end position="101"/>
    </location>
</feature>
<dbReference type="EMBL" id="KL226020">
    <property type="protein sequence ID" value="KFM07006.1"/>
    <property type="molecule type" value="Genomic_DNA"/>
</dbReference>
<keyword evidence="3" id="KW-1185">Reference proteome</keyword>
<feature type="non-terminal residue" evidence="2">
    <location>
        <position position="101"/>
    </location>
</feature>
<organism evidence="2 3">
    <name type="scientific">Aptenodytes forsteri</name>
    <name type="common">Emperor penguin</name>
    <dbReference type="NCBI Taxonomy" id="9233"/>
    <lineage>
        <taxon>Eukaryota</taxon>
        <taxon>Metazoa</taxon>
        <taxon>Chordata</taxon>
        <taxon>Craniata</taxon>
        <taxon>Vertebrata</taxon>
        <taxon>Euteleostomi</taxon>
        <taxon>Archelosauria</taxon>
        <taxon>Archosauria</taxon>
        <taxon>Dinosauria</taxon>
        <taxon>Saurischia</taxon>
        <taxon>Theropoda</taxon>
        <taxon>Coelurosauria</taxon>
        <taxon>Aves</taxon>
        <taxon>Neognathae</taxon>
        <taxon>Neoaves</taxon>
        <taxon>Aequornithes</taxon>
        <taxon>Sphenisciformes</taxon>
        <taxon>Spheniscidae</taxon>
        <taxon>Aptenodytes</taxon>
    </lineage>
</organism>
<reference evidence="2 3" key="1">
    <citation type="submission" date="2014-04" db="EMBL/GenBank/DDBJ databases">
        <title>Genome evolution of avian class.</title>
        <authorList>
            <person name="Zhang G."/>
            <person name="Li C."/>
        </authorList>
    </citation>
    <scope>NUCLEOTIDE SEQUENCE [LARGE SCALE GENOMIC DNA]</scope>
    <source>
        <strain evidence="2">BGI_AS27</strain>
    </source>
</reference>
<dbReference type="Proteomes" id="UP000053286">
    <property type="component" value="Unassembled WGS sequence"/>
</dbReference>
<feature type="non-terminal residue" evidence="2">
    <location>
        <position position="1"/>
    </location>
</feature>
<name>A0A087R0K2_APTFO</name>
<evidence type="ECO:0000256" key="1">
    <source>
        <dbReference type="SAM" id="MobiDB-lite"/>
    </source>
</evidence>
<sequence length="101" mass="11238">GKLGELSFRSRISTSRRKSCRGFSVTTCTDSTQLAAAPHRRSRSSCWLTTSAPLSRRTVKWRRLSSEPRRSLRPGSSSTFKPRSRATFPTTVPTSDSSTTE</sequence>
<evidence type="ECO:0000313" key="2">
    <source>
        <dbReference type="EMBL" id="KFM07006.1"/>
    </source>
</evidence>
<gene>
    <name evidence="2" type="ORF">AS27_14143</name>
</gene>